<evidence type="ECO:0000313" key="2">
    <source>
        <dbReference type="Proteomes" id="UP000198984"/>
    </source>
</evidence>
<dbReference type="OrthoDB" id="669645at2"/>
<dbReference type="InterPro" id="IPR025332">
    <property type="entry name" value="DUF4238"/>
</dbReference>
<reference evidence="1 2" key="1">
    <citation type="submission" date="2016-10" db="EMBL/GenBank/DDBJ databases">
        <authorList>
            <person name="de Groot N.N."/>
        </authorList>
    </citation>
    <scope>NUCLEOTIDE SEQUENCE [LARGE SCALE GENOMIC DNA]</scope>
    <source>
        <strain evidence="1 2">DSM 21039</strain>
    </source>
</reference>
<keyword evidence="2" id="KW-1185">Reference proteome</keyword>
<dbReference type="Proteomes" id="UP000198984">
    <property type="component" value="Unassembled WGS sequence"/>
</dbReference>
<protein>
    <submittedName>
        <fullName evidence="1">Uncharacterized protein</fullName>
    </submittedName>
</protein>
<dbReference type="EMBL" id="FOBB01000002">
    <property type="protein sequence ID" value="SEL64179.1"/>
    <property type="molecule type" value="Genomic_DNA"/>
</dbReference>
<dbReference type="AlphaFoldDB" id="A0A1H7RVX8"/>
<accession>A0A1H7RVX8</accession>
<sequence length="463" mass="52820">MQPQCPQIAMFRELLSRFLAVSAIDDAGVNLAYAHLFNDPEGLPALRHPQLASTIHYLAEIITMHELQTLEDLINHYEDQKKKISSFLKVLMTPGHEKKLVINACAGAGKTGPFTQLVRQSQPKKNRVICDTNSLQQLINSLYQDLNTFCVDIAVAPVAGSGSFMPYDHREVTLKDVIRDRRQHFSKVYLEQFSGQNSKLYYTATIKLPNGTGKSRSFAKKLYARERKNSLNSHAYNFFSRVIEQGYQQLLNVMRNEEPISDRQIKAKLAEWLYYSKFRNTDLVKIFLHGPESLRDWGFDPDDKSDSECDALQLNQQLMAIIRKVYETKLSLKKWVILKSPPGHSWLTSDNPGFSINLREPGSNRQKSVPDPVLATGNIRRDTVVYYPLSKEYCLRLQPYDTYDTPLDEVKHMPITFELSTEKELDVVNRLTYSTPYQLVITGDKKAIDLCRKPVAGQVPGGI</sequence>
<dbReference type="Pfam" id="PF14022">
    <property type="entry name" value="DUF4238"/>
    <property type="match status" value="1"/>
</dbReference>
<gene>
    <name evidence="1" type="ORF">SAMN04488505_102743</name>
</gene>
<dbReference type="RefSeq" id="WP_089910554.1">
    <property type="nucleotide sequence ID" value="NZ_FOBB01000002.1"/>
</dbReference>
<dbReference type="STRING" id="573321.SAMN04488505_102743"/>
<proteinExistence type="predicted"/>
<name>A0A1H7RVX8_9BACT</name>
<organism evidence="1 2">
    <name type="scientific">Chitinophaga rupis</name>
    <dbReference type="NCBI Taxonomy" id="573321"/>
    <lineage>
        <taxon>Bacteria</taxon>
        <taxon>Pseudomonadati</taxon>
        <taxon>Bacteroidota</taxon>
        <taxon>Chitinophagia</taxon>
        <taxon>Chitinophagales</taxon>
        <taxon>Chitinophagaceae</taxon>
        <taxon>Chitinophaga</taxon>
    </lineage>
</organism>
<evidence type="ECO:0000313" key="1">
    <source>
        <dbReference type="EMBL" id="SEL64179.1"/>
    </source>
</evidence>